<protein>
    <submittedName>
        <fullName evidence="1">Uncharacterized protein</fullName>
    </submittedName>
</protein>
<gene>
    <name evidence="1" type="ORF">GJJ30_08915</name>
</gene>
<accession>A0A7K0EI24</accession>
<keyword evidence="2" id="KW-1185">Reference proteome</keyword>
<dbReference type="EMBL" id="WJXZ01000004">
    <property type="protein sequence ID" value="MRS61405.1"/>
    <property type="molecule type" value="Genomic_DNA"/>
</dbReference>
<proteinExistence type="predicted"/>
<name>A0A7K0EI24_9BACT</name>
<evidence type="ECO:0000313" key="2">
    <source>
        <dbReference type="Proteomes" id="UP000441754"/>
    </source>
</evidence>
<evidence type="ECO:0000313" key="1">
    <source>
        <dbReference type="EMBL" id="MRS61405.1"/>
    </source>
</evidence>
<dbReference type="RefSeq" id="WP_154174782.1">
    <property type="nucleotide sequence ID" value="NZ_WJXZ01000004.1"/>
</dbReference>
<dbReference type="Proteomes" id="UP000441754">
    <property type="component" value="Unassembled WGS sequence"/>
</dbReference>
<reference evidence="1 2" key="1">
    <citation type="journal article" date="2018" name="Antonie Van Leeuwenhoek">
        <title>Larkinella terrae sp. nov., isolated from soil on Jeju Island, South Korea.</title>
        <authorList>
            <person name="Ten L.N."/>
            <person name="Jeon J."/>
            <person name="Park S.J."/>
            <person name="Park S."/>
            <person name="Lee S.Y."/>
            <person name="Kim M.K."/>
            <person name="Jung H.Y."/>
        </authorList>
    </citation>
    <scope>NUCLEOTIDE SEQUENCE [LARGE SCALE GENOMIC DNA]</scope>
    <source>
        <strain evidence="1 2">KCTC 52001</strain>
    </source>
</reference>
<dbReference type="OrthoDB" id="963445at2"/>
<comment type="caution">
    <text evidence="1">The sequence shown here is derived from an EMBL/GenBank/DDBJ whole genome shotgun (WGS) entry which is preliminary data.</text>
</comment>
<organism evidence="1 2">
    <name type="scientific">Larkinella terrae</name>
    <dbReference type="NCBI Taxonomy" id="2025311"/>
    <lineage>
        <taxon>Bacteria</taxon>
        <taxon>Pseudomonadati</taxon>
        <taxon>Bacteroidota</taxon>
        <taxon>Cytophagia</taxon>
        <taxon>Cytophagales</taxon>
        <taxon>Spirosomataceae</taxon>
        <taxon>Larkinella</taxon>
    </lineage>
</organism>
<dbReference type="AlphaFoldDB" id="A0A7K0EI24"/>
<sequence length="67" mass="7874">MANSIAQPNPTWDFCIDPPLDIPTEEDYQLYLLSLHYRMLEYENYSARYSPKQTAKVQWFATDIAKA</sequence>